<dbReference type="PANTHER" id="PTHR30580">
    <property type="entry name" value="PRIMOSOMAL PROTEIN N"/>
    <property type="match status" value="1"/>
</dbReference>
<name>A0A7W7MCU0_9ACTN</name>
<feature type="binding site" evidence="8">
    <location>
        <position position="558"/>
    </location>
    <ligand>
        <name>Zn(2+)</name>
        <dbReference type="ChEBI" id="CHEBI:29105"/>
        <label>1</label>
    </ligand>
</feature>
<feature type="binding site" evidence="8">
    <location>
        <position position="525"/>
    </location>
    <ligand>
        <name>Zn(2+)</name>
        <dbReference type="ChEBI" id="CHEBI:29105"/>
        <label>2</label>
    </ligand>
</feature>
<sequence length="783" mass="81201">MGTKSVRAEREPAERLPVARVCVDVPLPHLDRPFDYLVSSADDEAAQPGVRVKVRFAGQLVGGFLLARAEASEHQGRLAFLEKVVSPERVLDPEVVRAARAVADRYAGSLADVLRLAVPPRHARVESQAAPPRSRHDPAAGAATSGVAGDGIAADRPEAAAAERPEAAVAERPEAAVAGQPGVGVAGQPGAGVADQPAAVAAGQPAAVPAGQLEAVAAGQPGVAAVAEPEALATGAGEGPGGRQQSAVPASGEGDPAAEGPPAFRPPAAGGWDAYAAGPAYLRALEDGRAPRAVWSALPGEDWPLRIAEAAAATVRGGRGVVIVVADARDLDRVDRALTEVLGAGRHVALNAALGPAERYRRFLAASRHQVPVVAGTRAAMWAPVADLGLVVIWDDGDDLHAEPRSPYPHARDVLLTRARLADCAALVGGFARTGEGQLLLETGWAREIVADRGVLRRRQPMISPTGDDPQLARDPGAVTARLPSVAWQAARGALQAGAPVLVQVPRRGYLPAVACVECRNPARCPKCSGPLALHSARDVPVCLWCGRNFPAYQCPVCGERRLRASIIGARRTAEELGRAFPGVPVRTSGRDEILDTVPGGPAMVVATPGAEPVAAGGYGTVLLLDTWALLSRADLRAAEETMRRWLNASALARPGSEGGKVIVVADGSLAPVQALLRWDPGWFAARELAERRELGFPPAARMASVTGPAPAVAELLGIADLPDGTEQLGPVPAGDEQERMLLRVSRSRAADLAHALHVAAGVRSARKAAVPVRIQVDPADLF</sequence>
<reference evidence="11 12" key="1">
    <citation type="submission" date="2020-08" db="EMBL/GenBank/DDBJ databases">
        <title>Sequencing the genomes of 1000 actinobacteria strains.</title>
        <authorList>
            <person name="Klenk H.-P."/>
        </authorList>
    </citation>
    <scope>NUCLEOTIDE SEQUENCE [LARGE SCALE GENOMIC DNA]</scope>
    <source>
        <strain evidence="11 12">DSM 45809</strain>
    </source>
</reference>
<evidence type="ECO:0000313" key="11">
    <source>
        <dbReference type="EMBL" id="MBB4745458.1"/>
    </source>
</evidence>
<dbReference type="PANTHER" id="PTHR30580:SF0">
    <property type="entry name" value="PRIMOSOMAL PROTEIN N"/>
    <property type="match status" value="1"/>
</dbReference>
<comment type="subunit">
    <text evidence="8">Component of the replication restart primosome.</text>
</comment>
<dbReference type="AlphaFoldDB" id="A0A7W7MCU0"/>
<dbReference type="Pfam" id="PF17764">
    <property type="entry name" value="PriA_3primeBD"/>
    <property type="match status" value="1"/>
</dbReference>
<keyword evidence="11" id="KW-0378">Hydrolase</keyword>
<dbReference type="GO" id="GO:0005524">
    <property type="term" value="F:ATP binding"/>
    <property type="evidence" value="ECO:0007669"/>
    <property type="project" value="UniProtKB-UniRule"/>
</dbReference>
<feature type="binding site" evidence="8">
    <location>
        <position position="519"/>
    </location>
    <ligand>
        <name>Zn(2+)</name>
        <dbReference type="ChEBI" id="CHEBI:29105"/>
        <label>1</label>
    </ligand>
</feature>
<dbReference type="GO" id="GO:0008270">
    <property type="term" value="F:zinc ion binding"/>
    <property type="evidence" value="ECO:0007669"/>
    <property type="project" value="UniProtKB-UniRule"/>
</dbReference>
<dbReference type="Proteomes" id="UP000546162">
    <property type="component" value="Unassembled WGS sequence"/>
</dbReference>
<keyword evidence="1 8" id="KW-0639">Primosome</keyword>
<feature type="region of interest" description="Disordered" evidence="9">
    <location>
        <begin position="233"/>
        <end position="269"/>
    </location>
</feature>
<comment type="caution">
    <text evidence="11">The sequence shown here is derived from an EMBL/GenBank/DDBJ whole genome shotgun (WGS) entry which is preliminary data.</text>
</comment>
<evidence type="ECO:0000256" key="7">
    <source>
        <dbReference type="ARBA" id="ARBA00023125"/>
    </source>
</evidence>
<dbReference type="EMBL" id="JACHNB010000001">
    <property type="protein sequence ID" value="MBB4745458.1"/>
    <property type="molecule type" value="Genomic_DNA"/>
</dbReference>
<gene>
    <name evidence="8" type="primary">priA</name>
    <name evidence="11" type="ORF">BJY16_008917</name>
</gene>
<keyword evidence="5 8" id="KW-0862">Zinc</keyword>
<dbReference type="RefSeq" id="WP_185045710.1">
    <property type="nucleotide sequence ID" value="NZ_BAABFG010000005.1"/>
</dbReference>
<feature type="binding site" evidence="8">
    <location>
        <position position="516"/>
    </location>
    <ligand>
        <name>Zn(2+)</name>
        <dbReference type="ChEBI" id="CHEBI:29105"/>
        <label>1</label>
    </ligand>
</feature>
<evidence type="ECO:0000256" key="9">
    <source>
        <dbReference type="SAM" id="MobiDB-lite"/>
    </source>
</evidence>
<evidence type="ECO:0000256" key="5">
    <source>
        <dbReference type="ARBA" id="ARBA00022833"/>
    </source>
</evidence>
<accession>A0A7W7MCU0</accession>
<evidence type="ECO:0000256" key="1">
    <source>
        <dbReference type="ARBA" id="ARBA00022515"/>
    </source>
</evidence>
<dbReference type="HAMAP" id="MF_00983">
    <property type="entry name" value="PriA"/>
    <property type="match status" value="1"/>
</dbReference>
<evidence type="ECO:0000256" key="8">
    <source>
        <dbReference type="HAMAP-Rule" id="MF_00983"/>
    </source>
</evidence>
<evidence type="ECO:0000256" key="3">
    <source>
        <dbReference type="ARBA" id="ARBA00022723"/>
    </source>
</evidence>
<feature type="compositionally biased region" description="Low complexity" evidence="9">
    <location>
        <begin position="257"/>
        <end position="269"/>
    </location>
</feature>
<comment type="cofactor">
    <cofactor evidence="8">
        <name>Zn(2+)</name>
        <dbReference type="ChEBI" id="CHEBI:29105"/>
    </cofactor>
    <text evidence="8">Binds 2 zinc ions per subunit.</text>
</comment>
<evidence type="ECO:0000256" key="6">
    <source>
        <dbReference type="ARBA" id="ARBA00022840"/>
    </source>
</evidence>
<keyword evidence="3 8" id="KW-0479">Metal-binding</keyword>
<dbReference type="GO" id="GO:0003677">
    <property type="term" value="F:DNA binding"/>
    <property type="evidence" value="ECO:0007669"/>
    <property type="project" value="UniProtKB-UniRule"/>
</dbReference>
<keyword evidence="2 8" id="KW-0235">DNA replication</keyword>
<feature type="binding site" evidence="8">
    <location>
        <position position="555"/>
    </location>
    <ligand>
        <name>Zn(2+)</name>
        <dbReference type="ChEBI" id="CHEBI:29105"/>
        <label>1</label>
    </ligand>
</feature>
<comment type="caution">
    <text evidence="8">As this protein does not have any detectable helicase domains, it probably does not have helicase activity.</text>
</comment>
<feature type="binding site" evidence="8">
    <location>
        <position position="543"/>
    </location>
    <ligand>
        <name>Zn(2+)</name>
        <dbReference type="ChEBI" id="CHEBI:29105"/>
        <label>2</label>
    </ligand>
</feature>
<dbReference type="GO" id="GO:0016787">
    <property type="term" value="F:hydrolase activity"/>
    <property type="evidence" value="ECO:0007669"/>
    <property type="project" value="UniProtKB-KW"/>
</dbReference>
<comment type="function">
    <text evidence="8">Initiates the restart of stalled replication forks, which reloads the replicative helicase on sites other than the origin of replication. Recognizes and binds to abandoned replication forks and remodels them to uncover a helicase loading site. Promotes assembly of the primosome at these replication forks.</text>
</comment>
<evidence type="ECO:0000313" key="12">
    <source>
        <dbReference type="Proteomes" id="UP000546162"/>
    </source>
</evidence>
<dbReference type="Gene3D" id="3.40.50.300">
    <property type="entry name" value="P-loop containing nucleotide triphosphate hydrolases"/>
    <property type="match status" value="1"/>
</dbReference>
<dbReference type="InterPro" id="IPR041222">
    <property type="entry name" value="PriA_3primeBD"/>
</dbReference>
<feature type="binding site" evidence="8">
    <location>
        <position position="546"/>
    </location>
    <ligand>
        <name>Zn(2+)</name>
        <dbReference type="ChEBI" id="CHEBI:29105"/>
        <label>2</label>
    </ligand>
</feature>
<dbReference type="InterPro" id="IPR042115">
    <property type="entry name" value="PriA_3primeBD_sf"/>
</dbReference>
<organism evidence="11 12">
    <name type="scientific">Actinoplanes octamycinicus</name>
    <dbReference type="NCBI Taxonomy" id="135948"/>
    <lineage>
        <taxon>Bacteria</taxon>
        <taxon>Bacillati</taxon>
        <taxon>Actinomycetota</taxon>
        <taxon>Actinomycetes</taxon>
        <taxon>Micromonosporales</taxon>
        <taxon>Micromonosporaceae</taxon>
        <taxon>Actinoplanes</taxon>
    </lineage>
</organism>
<comment type="similarity">
    <text evidence="8">Belongs to the helicase family. PriA subfamily.</text>
</comment>
<feature type="binding site" evidence="8">
    <location>
        <position position="528"/>
    </location>
    <ligand>
        <name>Zn(2+)</name>
        <dbReference type="ChEBI" id="CHEBI:29105"/>
        <label>2</label>
    </ligand>
</feature>
<dbReference type="GO" id="GO:0043138">
    <property type="term" value="F:3'-5' DNA helicase activity"/>
    <property type="evidence" value="ECO:0007669"/>
    <property type="project" value="TreeGrafter"/>
</dbReference>
<dbReference type="GO" id="GO:0006269">
    <property type="term" value="P:DNA replication, synthesis of primer"/>
    <property type="evidence" value="ECO:0007669"/>
    <property type="project" value="UniProtKB-KW"/>
</dbReference>
<protein>
    <recommendedName>
        <fullName evidence="8">Probable replication restart protein PriA</fullName>
    </recommendedName>
    <alternativeName>
        <fullName evidence="8">Putative ATP-dependent DNA helicase PriA</fullName>
    </alternativeName>
</protein>
<keyword evidence="7 8" id="KW-0238">DNA-binding</keyword>
<dbReference type="GO" id="GO:0006270">
    <property type="term" value="P:DNA replication initiation"/>
    <property type="evidence" value="ECO:0007669"/>
    <property type="project" value="TreeGrafter"/>
</dbReference>
<keyword evidence="12" id="KW-1185">Reference proteome</keyword>
<proteinExistence type="inferred from homology"/>
<feature type="region of interest" description="Disordered" evidence="9">
    <location>
        <begin position="156"/>
        <end position="175"/>
    </location>
</feature>
<dbReference type="InterPro" id="IPR005259">
    <property type="entry name" value="PriA"/>
</dbReference>
<dbReference type="Gene3D" id="3.40.1440.60">
    <property type="entry name" value="PriA, 3(prime) DNA-binding domain"/>
    <property type="match status" value="1"/>
</dbReference>
<evidence type="ECO:0000259" key="10">
    <source>
        <dbReference type="Pfam" id="PF17764"/>
    </source>
</evidence>
<feature type="compositionally biased region" description="Basic and acidic residues" evidence="9">
    <location>
        <begin position="156"/>
        <end position="174"/>
    </location>
</feature>
<evidence type="ECO:0000256" key="4">
    <source>
        <dbReference type="ARBA" id="ARBA00022741"/>
    </source>
</evidence>
<dbReference type="GO" id="GO:0006302">
    <property type="term" value="P:double-strand break repair"/>
    <property type="evidence" value="ECO:0007669"/>
    <property type="project" value="InterPro"/>
</dbReference>
<keyword evidence="6 8" id="KW-0067">ATP-binding</keyword>
<dbReference type="InterPro" id="IPR027417">
    <property type="entry name" value="P-loop_NTPase"/>
</dbReference>
<dbReference type="GO" id="GO:1990077">
    <property type="term" value="C:primosome complex"/>
    <property type="evidence" value="ECO:0007669"/>
    <property type="project" value="UniProtKB-UniRule"/>
</dbReference>
<evidence type="ECO:0000256" key="2">
    <source>
        <dbReference type="ARBA" id="ARBA00022705"/>
    </source>
</evidence>
<feature type="domain" description="Primosomal protein N' 3' DNA-binding" evidence="10">
    <location>
        <begin position="20"/>
        <end position="119"/>
    </location>
</feature>
<dbReference type="GO" id="GO:0006310">
    <property type="term" value="P:DNA recombination"/>
    <property type="evidence" value="ECO:0007669"/>
    <property type="project" value="InterPro"/>
</dbReference>
<feature type="region of interest" description="Disordered" evidence="9">
    <location>
        <begin position="123"/>
        <end position="150"/>
    </location>
</feature>
<keyword evidence="4 8" id="KW-0547">Nucleotide-binding</keyword>